<dbReference type="AlphaFoldDB" id="A0A0G1UPG6"/>
<feature type="transmembrane region" description="Helical" evidence="1">
    <location>
        <begin position="7"/>
        <end position="28"/>
    </location>
</feature>
<dbReference type="Proteomes" id="UP000034661">
    <property type="component" value="Unassembled WGS sequence"/>
</dbReference>
<comment type="caution">
    <text evidence="2">The sequence shown here is derived from an EMBL/GenBank/DDBJ whole genome shotgun (WGS) entry which is preliminary data.</text>
</comment>
<protein>
    <submittedName>
        <fullName evidence="2">Uncharacterized protein</fullName>
    </submittedName>
</protein>
<organism evidence="2 3">
    <name type="scientific">Candidatus Gottesmanbacteria bacterium GW2011_GWA1_48_13</name>
    <dbReference type="NCBI Taxonomy" id="1618439"/>
    <lineage>
        <taxon>Bacteria</taxon>
        <taxon>Candidatus Gottesmaniibacteriota</taxon>
    </lineage>
</organism>
<evidence type="ECO:0000313" key="3">
    <source>
        <dbReference type="Proteomes" id="UP000034661"/>
    </source>
</evidence>
<accession>A0A0G1UPG6</accession>
<keyword evidence="1" id="KW-0472">Membrane</keyword>
<dbReference type="PATRIC" id="fig|1618439.3.peg.211"/>
<sequence>MKLLQNPLVRIVLLLTVVFAVAMTAFWITKRKTIPPKLPPSSTFEGSAPRDIAFPPITPASARVGDVTFSVVLPQRDLPSSVDRYTAIPSNILPIARRVAASLGFEGEPQLLQGASTNYLWLNEAATFTAEGSPPTLSLTQDVPPGQAPAQETAEVVIREFLTRHNLLPGEAVSLSVPLVVWLTQQESNIVPVAGPQTATVVGITFTYVVGGLPLFQQAGTDLGVSAVVGSGGMINSLAVAVPPAVQKTGVVQLLSIDEAIKKLKAGEGSFVGIDKTTGSFEPVIDVSFSAATITEVSLGFVFVPDGQMLSPVYVFSGKVTEGSVDARGADIVYFVPAAKN</sequence>
<dbReference type="EMBL" id="LCPJ01000006">
    <property type="protein sequence ID" value="KKU95981.1"/>
    <property type="molecule type" value="Genomic_DNA"/>
</dbReference>
<keyword evidence="1" id="KW-0812">Transmembrane</keyword>
<keyword evidence="1" id="KW-1133">Transmembrane helix</keyword>
<gene>
    <name evidence="2" type="ORF">UY27_C0006G0029</name>
</gene>
<reference evidence="2 3" key="1">
    <citation type="journal article" date="2015" name="Nature">
        <title>rRNA introns, odd ribosomes, and small enigmatic genomes across a large radiation of phyla.</title>
        <authorList>
            <person name="Brown C.T."/>
            <person name="Hug L.A."/>
            <person name="Thomas B.C."/>
            <person name="Sharon I."/>
            <person name="Castelle C.J."/>
            <person name="Singh A."/>
            <person name="Wilkins M.J."/>
            <person name="Williams K.H."/>
            <person name="Banfield J.F."/>
        </authorList>
    </citation>
    <scope>NUCLEOTIDE SEQUENCE [LARGE SCALE GENOMIC DNA]</scope>
</reference>
<evidence type="ECO:0000313" key="2">
    <source>
        <dbReference type="EMBL" id="KKU95981.1"/>
    </source>
</evidence>
<name>A0A0G1UPG6_9BACT</name>
<proteinExistence type="predicted"/>
<evidence type="ECO:0000256" key="1">
    <source>
        <dbReference type="SAM" id="Phobius"/>
    </source>
</evidence>